<evidence type="ECO:0000256" key="2">
    <source>
        <dbReference type="ARBA" id="ARBA00022438"/>
    </source>
</evidence>
<dbReference type="EMBL" id="QICN01000005">
    <property type="protein sequence ID" value="PXV67706.1"/>
    <property type="molecule type" value="Genomic_DNA"/>
</dbReference>
<dbReference type="Pfam" id="PF10459">
    <property type="entry name" value="Peptidase_S46"/>
    <property type="match status" value="1"/>
</dbReference>
<dbReference type="SUPFAM" id="SSF50494">
    <property type="entry name" value="Trypsin-like serine proteases"/>
    <property type="match status" value="1"/>
</dbReference>
<proteinExistence type="inferred from homology"/>
<dbReference type="PANTHER" id="PTHR38469">
    <property type="entry name" value="PERIPLASMIC PEPTIDASE SUBFAMILY S1B"/>
    <property type="match status" value="1"/>
</dbReference>
<dbReference type="Gene3D" id="2.40.10.10">
    <property type="entry name" value="Trypsin-like serine proteases"/>
    <property type="match status" value="1"/>
</dbReference>
<dbReference type="Proteomes" id="UP000248330">
    <property type="component" value="Unassembled WGS sequence"/>
</dbReference>
<accession>A0A318EGY8</accession>
<evidence type="ECO:0000256" key="1">
    <source>
        <dbReference type="ARBA" id="ARBA00010491"/>
    </source>
</evidence>
<comment type="function">
    <text evidence="6">Catalyzes the removal of dipeptides from the N-terminus of oligopeptides.</text>
</comment>
<feature type="signal peptide" evidence="6">
    <location>
        <begin position="1"/>
        <end position="22"/>
    </location>
</feature>
<sequence length="683" mass="75719">MMVRTAVMAGVVFVLAAGSAHSAEGMWTLDNLPRESLRERYGFEPDEAWVEQLMQASVRLASGCSGSFVSGEGLVLTNAHCVLRCVGELSGAEADYVNDGFVATARENELRCPAEELNRLESITDVSARIDAATDGRSGQAFIDARNGEKARIEAECVGDDAATVRCDVVELYGGGMHHLYRYRRYQDVRLVFSPEYRIGFFGGDPDNFNFPRYNLDMGLLRAYEDGQPVATDAHLSLRREGAEEGELVMVTGHPGKTRRLLTASQLERLRDVDLVNQLLYLSERRALLWQYGRSGEEAARQAQADLTLTENRIKVYRGQLAALQRPELFARRRADALRLRATAKTEDGDPWAAIASAQQAYRRIEAPYQMAERALGFDSEYFKLARDLVRAGEERAKPNAQRLREYQDAALTRLQQTVLTTAPIYPAYEETRLAWSLSKLRERLGPDDPLVKLVLGRESPEALAAKLVAGTELGDVDVRRKLWDGGFEAVSASTDPFIQLARAVDSVSRDLRQRYETQVEAVENKQAAVIARLRFAAFGDALYPDATFSLRLSYGEVRGWEENGRKIEPFTRIGGLFSRATGAEPFALPPSWRKVESTLDMETPFNFVTTNDIIGGNSGSPVINRNREVVGVAFDTNIHALGGAFGYDETLNRCVAVHSAAMLESLEKVYGAGTLAREMTAN</sequence>
<evidence type="ECO:0000256" key="4">
    <source>
        <dbReference type="ARBA" id="ARBA00022729"/>
    </source>
</evidence>
<evidence type="ECO:0000313" key="7">
    <source>
        <dbReference type="EMBL" id="PXV67706.1"/>
    </source>
</evidence>
<keyword evidence="8" id="KW-1185">Reference proteome</keyword>
<reference evidence="7 8" key="1">
    <citation type="submission" date="2018-04" db="EMBL/GenBank/DDBJ databases">
        <title>Genomic Encyclopedia of Type Strains, Phase IV (KMG-IV): sequencing the most valuable type-strain genomes for metagenomic binning, comparative biology and taxonomic classification.</title>
        <authorList>
            <person name="Goeker M."/>
        </authorList>
    </citation>
    <scope>NUCLEOTIDE SEQUENCE [LARGE SCALE GENOMIC DNA]</scope>
    <source>
        <strain evidence="7 8">DSM 104150</strain>
    </source>
</reference>
<dbReference type="GO" id="GO:0043171">
    <property type="term" value="P:peptide catabolic process"/>
    <property type="evidence" value="ECO:0007669"/>
    <property type="project" value="UniProtKB-UniRule"/>
</dbReference>
<keyword evidence="4 6" id="KW-0732">Signal</keyword>
<dbReference type="PANTHER" id="PTHR38469:SF1">
    <property type="entry name" value="PERIPLASMIC PEPTIDASE SUBFAMILY S1B"/>
    <property type="match status" value="1"/>
</dbReference>
<evidence type="ECO:0000256" key="5">
    <source>
        <dbReference type="ARBA" id="ARBA00022801"/>
    </source>
</evidence>
<keyword evidence="3 6" id="KW-0645">Protease</keyword>
<feature type="chain" id="PRO_5023082908" description="Dipeptidyl-peptidase" evidence="6">
    <location>
        <begin position="23"/>
        <end position="683"/>
    </location>
</feature>
<dbReference type="AlphaFoldDB" id="A0A318EGY8"/>
<evidence type="ECO:0000313" key="8">
    <source>
        <dbReference type="Proteomes" id="UP000248330"/>
    </source>
</evidence>
<evidence type="ECO:0000256" key="3">
    <source>
        <dbReference type="ARBA" id="ARBA00022670"/>
    </source>
</evidence>
<keyword evidence="6" id="KW-0720">Serine protease</keyword>
<comment type="similarity">
    <text evidence="1 6">Belongs to the peptidase S46 family.</text>
</comment>
<dbReference type="EC" id="3.4.14.-" evidence="6"/>
<gene>
    <name evidence="7" type="ORF">C8D93_10562</name>
</gene>
<dbReference type="RefSeq" id="WP_211307300.1">
    <property type="nucleotide sequence ID" value="NZ_CAWNXA010000005.1"/>
</dbReference>
<keyword evidence="2 6" id="KW-0031">Aminopeptidase</keyword>
<evidence type="ECO:0000256" key="6">
    <source>
        <dbReference type="RuleBase" id="RU366067"/>
    </source>
</evidence>
<organism evidence="7 8">
    <name type="scientific">Sinimarinibacterium flocculans</name>
    <dbReference type="NCBI Taxonomy" id="985250"/>
    <lineage>
        <taxon>Bacteria</taxon>
        <taxon>Pseudomonadati</taxon>
        <taxon>Pseudomonadota</taxon>
        <taxon>Gammaproteobacteria</taxon>
        <taxon>Nevskiales</taxon>
        <taxon>Nevskiaceae</taxon>
        <taxon>Sinimarinibacterium</taxon>
    </lineage>
</organism>
<dbReference type="GO" id="GO:0006508">
    <property type="term" value="P:proteolysis"/>
    <property type="evidence" value="ECO:0007669"/>
    <property type="project" value="UniProtKB-KW"/>
</dbReference>
<protein>
    <recommendedName>
        <fullName evidence="6">Dipeptidyl-peptidase</fullName>
        <ecNumber evidence="6">3.4.14.-</ecNumber>
    </recommendedName>
</protein>
<name>A0A318EGY8_9GAMM</name>
<dbReference type="InterPro" id="IPR019500">
    <property type="entry name" value="Pep_S46"/>
</dbReference>
<dbReference type="GO" id="GO:0008239">
    <property type="term" value="F:dipeptidyl-peptidase activity"/>
    <property type="evidence" value="ECO:0007669"/>
    <property type="project" value="UniProtKB-UniRule"/>
</dbReference>
<dbReference type="InterPro" id="IPR043504">
    <property type="entry name" value="Peptidase_S1_PA_chymotrypsin"/>
</dbReference>
<dbReference type="GO" id="GO:0070009">
    <property type="term" value="F:serine-type aminopeptidase activity"/>
    <property type="evidence" value="ECO:0007669"/>
    <property type="project" value="UniProtKB-UniRule"/>
</dbReference>
<comment type="caution">
    <text evidence="7">The sequence shown here is derived from an EMBL/GenBank/DDBJ whole genome shotgun (WGS) entry which is preliminary data.</text>
</comment>
<dbReference type="InterPro" id="IPR009003">
    <property type="entry name" value="Peptidase_S1_PA"/>
</dbReference>
<keyword evidence="5 6" id="KW-0378">Hydrolase</keyword>